<keyword evidence="1" id="KW-0472">Membrane</keyword>
<protein>
    <submittedName>
        <fullName evidence="2">Uncharacterized protein</fullName>
    </submittedName>
</protein>
<accession>A0A2U2CEY2</accession>
<keyword evidence="1" id="KW-0812">Transmembrane</keyword>
<dbReference type="EMBL" id="QEYD01000003">
    <property type="protein sequence ID" value="PWE30389.1"/>
    <property type="molecule type" value="Genomic_DNA"/>
</dbReference>
<sequence>MRETTGTRIWGGGAFVAALLLALSVLCWLPIILYFDLLAFYHVFSRGGGLAALDETALMAVFNMVYFAVLMVAFRACGRAWRFLRARTTDELPRAAPAFLRWGLWALTIACAAMAFYGLQDTLVPSRGYTVAMIFATHAALGALSMLLLWSASRASPEG</sequence>
<name>A0A2U2CEY2_9RHOB</name>
<comment type="caution">
    <text evidence="2">The sequence shown here is derived from an EMBL/GenBank/DDBJ whole genome shotgun (WGS) entry which is preliminary data.</text>
</comment>
<gene>
    <name evidence="2" type="ORF">C4N9_06825</name>
</gene>
<dbReference type="Proteomes" id="UP000244940">
    <property type="component" value="Unassembled WGS sequence"/>
</dbReference>
<evidence type="ECO:0000313" key="2">
    <source>
        <dbReference type="EMBL" id="PWE30389.1"/>
    </source>
</evidence>
<feature type="transmembrane region" description="Helical" evidence="1">
    <location>
        <begin position="12"/>
        <end position="37"/>
    </location>
</feature>
<feature type="transmembrane region" description="Helical" evidence="1">
    <location>
        <begin position="129"/>
        <end position="150"/>
    </location>
</feature>
<feature type="transmembrane region" description="Helical" evidence="1">
    <location>
        <begin position="57"/>
        <end position="77"/>
    </location>
</feature>
<feature type="transmembrane region" description="Helical" evidence="1">
    <location>
        <begin position="98"/>
        <end position="117"/>
    </location>
</feature>
<keyword evidence="1" id="KW-1133">Transmembrane helix</keyword>
<reference evidence="2 3" key="1">
    <citation type="submission" date="2018-05" db="EMBL/GenBank/DDBJ databases">
        <title>Pararhodobacter marina sp. nov., isolated from deep-sea water of the Indian Ocean.</title>
        <authorList>
            <person name="Lai Q.Sr."/>
            <person name="Liu X."/>
            <person name="Shao Z."/>
        </authorList>
    </citation>
    <scope>NUCLEOTIDE SEQUENCE [LARGE SCALE GENOMIC DNA]</scope>
    <source>
        <strain evidence="2 3">CIC4N-9</strain>
    </source>
</reference>
<proteinExistence type="predicted"/>
<dbReference type="GeneID" id="94364595"/>
<organism evidence="2 3">
    <name type="scientific">Pararhodobacter marinus</name>
    <dbReference type="NCBI Taxonomy" id="2184063"/>
    <lineage>
        <taxon>Bacteria</taxon>
        <taxon>Pseudomonadati</taxon>
        <taxon>Pseudomonadota</taxon>
        <taxon>Alphaproteobacteria</taxon>
        <taxon>Rhodobacterales</taxon>
        <taxon>Paracoccaceae</taxon>
        <taxon>Pararhodobacter</taxon>
    </lineage>
</organism>
<keyword evidence="3" id="KW-1185">Reference proteome</keyword>
<dbReference type="RefSeq" id="WP_109532533.1">
    <property type="nucleotide sequence ID" value="NZ_QEYD01000003.1"/>
</dbReference>
<evidence type="ECO:0000313" key="3">
    <source>
        <dbReference type="Proteomes" id="UP000244940"/>
    </source>
</evidence>
<dbReference type="AlphaFoldDB" id="A0A2U2CEY2"/>
<evidence type="ECO:0000256" key="1">
    <source>
        <dbReference type="SAM" id="Phobius"/>
    </source>
</evidence>